<dbReference type="AlphaFoldDB" id="A0A8J6E6L0"/>
<evidence type="ECO:0000313" key="2">
    <source>
        <dbReference type="Proteomes" id="UP000770717"/>
    </source>
</evidence>
<gene>
    <name evidence="1" type="ORF">GDO78_018942</name>
</gene>
<name>A0A8J6E6L0_ELECQ</name>
<accession>A0A8J6E6L0</accession>
<dbReference type="EMBL" id="WNTK01003500">
    <property type="protein sequence ID" value="KAG9465085.1"/>
    <property type="molecule type" value="Genomic_DNA"/>
</dbReference>
<protein>
    <submittedName>
        <fullName evidence="1">Uncharacterized protein</fullName>
    </submittedName>
</protein>
<keyword evidence="2" id="KW-1185">Reference proteome</keyword>
<sequence>METQTRTGKRLNLFFLLKRFMENLLCSLLSVHLVQDRAGSSLIRRCVSYPLHYYHKSRSVCSWPDAMFSMRGQETEGSCIQQRISPLPGPP</sequence>
<organism evidence="1 2">
    <name type="scientific">Eleutherodactylus coqui</name>
    <name type="common">Puerto Rican coqui</name>
    <dbReference type="NCBI Taxonomy" id="57060"/>
    <lineage>
        <taxon>Eukaryota</taxon>
        <taxon>Metazoa</taxon>
        <taxon>Chordata</taxon>
        <taxon>Craniata</taxon>
        <taxon>Vertebrata</taxon>
        <taxon>Euteleostomi</taxon>
        <taxon>Amphibia</taxon>
        <taxon>Batrachia</taxon>
        <taxon>Anura</taxon>
        <taxon>Neobatrachia</taxon>
        <taxon>Hyloidea</taxon>
        <taxon>Eleutherodactylidae</taxon>
        <taxon>Eleutherodactylinae</taxon>
        <taxon>Eleutherodactylus</taxon>
        <taxon>Eleutherodactylus</taxon>
    </lineage>
</organism>
<evidence type="ECO:0000313" key="1">
    <source>
        <dbReference type="EMBL" id="KAG9465085.1"/>
    </source>
</evidence>
<reference evidence="1" key="1">
    <citation type="thesis" date="2020" institute="ProQuest LLC" country="789 East Eisenhower Parkway, Ann Arbor, MI, USA">
        <title>Comparative Genomics and Chromosome Evolution.</title>
        <authorList>
            <person name="Mudd A.B."/>
        </authorList>
    </citation>
    <scope>NUCLEOTIDE SEQUENCE</scope>
    <source>
        <strain evidence="1">HN-11 Male</strain>
        <tissue evidence="1">Kidney and liver</tissue>
    </source>
</reference>
<comment type="caution">
    <text evidence="1">The sequence shown here is derived from an EMBL/GenBank/DDBJ whole genome shotgun (WGS) entry which is preliminary data.</text>
</comment>
<dbReference type="Proteomes" id="UP000770717">
    <property type="component" value="Unassembled WGS sequence"/>
</dbReference>
<proteinExistence type="predicted"/>